<dbReference type="EMBL" id="VORY01000001">
    <property type="protein sequence ID" value="TXD95502.1"/>
    <property type="molecule type" value="Genomic_DNA"/>
</dbReference>
<proteinExistence type="predicted"/>
<evidence type="ECO:0000313" key="2">
    <source>
        <dbReference type="EMBL" id="TXD95502.1"/>
    </source>
</evidence>
<evidence type="ECO:0000313" key="3">
    <source>
        <dbReference type="Proteomes" id="UP000321367"/>
    </source>
</evidence>
<sequence>MKNTSYIRVGTCYYKSVNVPTISGNFNKIIVPWKIETLRTDHGKDFIGNINKYDGFTCIPSHQNFKQELYGFYNTYSPLPYNPKEGKVDFSLRLVKHIFGNQLELGLDYLQLLYSKPTQVLPILCLVSKERVTGKTTFLKWLKTIFDNNFTYVINDDFSSQFNSDWTNKLLICIDEVLFNKEELTERIKYLSTTNFNKIEAKGKDKREAEFFGKFILCSNNEDNFIKIDSDETRFWVLKIPSLKNEETHFLDHLETEIPAFLNYLQNRQLSTRHKTRMWFSTEEIKTDALENLMQNNRSRVEKELASMILSAMETFDVDEIDLCPLDALQVLNRTRVKTDLTQLRQILKKDWKLTNQDNSLTYKKMIIWQDGGLGLTDSIGRYFTVGKSFLSKNFGEALQNKA</sequence>
<gene>
    <name evidence="2" type="ORF">ES724_00255</name>
</gene>
<dbReference type="Proteomes" id="UP000321367">
    <property type="component" value="Unassembled WGS sequence"/>
</dbReference>
<name>A0A5C7A196_9FLAO</name>
<dbReference type="AlphaFoldDB" id="A0A5C7A196"/>
<keyword evidence="3" id="KW-1185">Reference proteome</keyword>
<protein>
    <recommendedName>
        <fullName evidence="1">NrS-1 polymerase-like helicase domain-containing protein</fullName>
    </recommendedName>
</protein>
<organism evidence="2 3">
    <name type="scientific">Gillisia hiemivivida</name>
    <dbReference type="NCBI Taxonomy" id="291190"/>
    <lineage>
        <taxon>Bacteria</taxon>
        <taxon>Pseudomonadati</taxon>
        <taxon>Bacteroidota</taxon>
        <taxon>Flavobacteriia</taxon>
        <taxon>Flavobacteriales</taxon>
        <taxon>Flavobacteriaceae</taxon>
        <taxon>Gillisia</taxon>
    </lineage>
</organism>
<dbReference type="InterPro" id="IPR027417">
    <property type="entry name" value="P-loop_NTPase"/>
</dbReference>
<feature type="domain" description="NrS-1 polymerase-like helicase" evidence="1">
    <location>
        <begin position="126"/>
        <end position="233"/>
    </location>
</feature>
<dbReference type="SUPFAM" id="SSF52540">
    <property type="entry name" value="P-loop containing nucleoside triphosphate hydrolases"/>
    <property type="match status" value="1"/>
</dbReference>
<dbReference type="InterPro" id="IPR045455">
    <property type="entry name" value="NrS-1_pol-like_helicase"/>
</dbReference>
<dbReference type="RefSeq" id="WP_146928134.1">
    <property type="nucleotide sequence ID" value="NZ_CBCSHZ010000002.1"/>
</dbReference>
<dbReference type="Pfam" id="PF19263">
    <property type="entry name" value="DUF5906"/>
    <property type="match status" value="1"/>
</dbReference>
<evidence type="ECO:0000259" key="1">
    <source>
        <dbReference type="Pfam" id="PF19263"/>
    </source>
</evidence>
<accession>A0A5C7A196</accession>
<dbReference type="Gene3D" id="3.40.50.300">
    <property type="entry name" value="P-loop containing nucleotide triphosphate hydrolases"/>
    <property type="match status" value="1"/>
</dbReference>
<dbReference type="OrthoDB" id="608366at2"/>
<comment type="caution">
    <text evidence="2">The sequence shown here is derived from an EMBL/GenBank/DDBJ whole genome shotgun (WGS) entry which is preliminary data.</text>
</comment>
<reference evidence="2 3" key="1">
    <citation type="submission" date="2019-08" db="EMBL/GenBank/DDBJ databases">
        <title>Genome sequence of Gillisia hiemivivida IC154 (type strain).</title>
        <authorList>
            <person name="Bowman J.P."/>
        </authorList>
    </citation>
    <scope>NUCLEOTIDE SEQUENCE [LARGE SCALE GENOMIC DNA]</scope>
    <source>
        <strain evidence="2 3">IC154</strain>
    </source>
</reference>